<name>E3LMV6_CAERE</name>
<dbReference type="KEGG" id="crq:GCK72_001852"/>
<proteinExistence type="predicted"/>
<dbReference type="RefSeq" id="XP_003115027.2">
    <property type="nucleotide sequence ID" value="XM_003114979.2"/>
</dbReference>
<reference evidence="1" key="1">
    <citation type="submission" date="2007-07" db="EMBL/GenBank/DDBJ databases">
        <title>PCAP assembly of the Caenorhabditis remanei genome.</title>
        <authorList>
            <consortium name="The Caenorhabditis remanei Sequencing Consortium"/>
            <person name="Wilson R.K."/>
        </authorList>
    </citation>
    <scope>NUCLEOTIDE SEQUENCE [LARGE SCALE GENOMIC DNA]</scope>
    <source>
        <strain evidence="1">PB4641</strain>
    </source>
</reference>
<accession>E3LMV6</accession>
<keyword evidence="2" id="KW-1185">Reference proteome</keyword>
<dbReference type="GeneID" id="9817838"/>
<gene>
    <name evidence="1" type="ORF">CRE_28507</name>
</gene>
<sequence length="14" mass="1466">MTHASADHLTPNGN</sequence>
<evidence type="ECO:0000313" key="1">
    <source>
        <dbReference type="EMBL" id="EFP03162.1"/>
    </source>
</evidence>
<organism evidence="2">
    <name type="scientific">Caenorhabditis remanei</name>
    <name type="common">Caenorhabditis vulgaris</name>
    <dbReference type="NCBI Taxonomy" id="31234"/>
    <lineage>
        <taxon>Eukaryota</taxon>
        <taxon>Metazoa</taxon>
        <taxon>Ecdysozoa</taxon>
        <taxon>Nematoda</taxon>
        <taxon>Chromadorea</taxon>
        <taxon>Rhabditida</taxon>
        <taxon>Rhabditina</taxon>
        <taxon>Rhabditomorpha</taxon>
        <taxon>Rhabditoidea</taxon>
        <taxon>Rhabditidae</taxon>
        <taxon>Peloderinae</taxon>
        <taxon>Caenorhabditis</taxon>
    </lineage>
</organism>
<dbReference type="EMBL" id="DS268411">
    <property type="protein sequence ID" value="EFP03162.1"/>
    <property type="molecule type" value="Genomic_DNA"/>
</dbReference>
<dbReference type="InParanoid" id="E3LMV6"/>
<evidence type="ECO:0000313" key="2">
    <source>
        <dbReference type="Proteomes" id="UP000008281"/>
    </source>
</evidence>
<dbReference type="Proteomes" id="UP000008281">
    <property type="component" value="Unassembled WGS sequence"/>
</dbReference>
<dbReference type="CTD" id="9817838"/>
<protein>
    <submittedName>
        <fullName evidence="1">Uncharacterized protein</fullName>
    </submittedName>
</protein>